<protein>
    <recommendedName>
        <fullName evidence="4">Metalloenzyme domain-containing protein</fullName>
    </recommendedName>
</protein>
<reference evidence="6" key="1">
    <citation type="submission" date="2017-03" db="EMBL/GenBank/DDBJ databases">
        <title>Novel pathways for hydrocarbon cycling and metabolic interdependencies in hydrothermal sediment communities.</title>
        <authorList>
            <person name="Dombrowski N."/>
            <person name="Seitz K."/>
            <person name="Teske A."/>
            <person name="Baker B."/>
        </authorList>
    </citation>
    <scope>NUCLEOTIDE SEQUENCE [LARGE SCALE GENOMIC DNA]</scope>
</reference>
<evidence type="ECO:0000259" key="4">
    <source>
        <dbReference type="Pfam" id="PF01676"/>
    </source>
</evidence>
<accession>A0A1W9S0G7</accession>
<feature type="domain" description="Metalloenzyme" evidence="4">
    <location>
        <begin position="192"/>
        <end position="302"/>
    </location>
</feature>
<evidence type="ECO:0000256" key="3">
    <source>
        <dbReference type="ARBA" id="ARBA00023211"/>
    </source>
</evidence>
<keyword evidence="3" id="KW-0464">Manganese</keyword>
<dbReference type="Pfam" id="PF01676">
    <property type="entry name" value="Metalloenzyme"/>
    <property type="match status" value="1"/>
</dbReference>
<dbReference type="GO" id="GO:0000287">
    <property type="term" value="F:magnesium ion binding"/>
    <property type="evidence" value="ECO:0007669"/>
    <property type="project" value="InterPro"/>
</dbReference>
<organism evidence="5 6">
    <name type="scientific">Candidatus Coatesbacteria bacterium 4484_99</name>
    <dbReference type="NCBI Taxonomy" id="1970774"/>
    <lineage>
        <taxon>Bacteria</taxon>
        <taxon>Candidatus Coatesiibacteriota</taxon>
    </lineage>
</organism>
<dbReference type="PANTHER" id="PTHR21110:SF0">
    <property type="entry name" value="PHOSPHOPENTOMUTASE"/>
    <property type="match status" value="1"/>
</dbReference>
<dbReference type="GO" id="GO:0005829">
    <property type="term" value="C:cytosol"/>
    <property type="evidence" value="ECO:0007669"/>
    <property type="project" value="TreeGrafter"/>
</dbReference>
<dbReference type="AlphaFoldDB" id="A0A1W9S0G7"/>
<name>A0A1W9S0G7_9BACT</name>
<sequence>MSKRNALFMFIDGIGLGLEDNDCNPLSRYGLPSLEQYFGRLTAEALNKPKLKGNCLATPLDANLGVKGIPQSATGTATLLTGINCAKYMGRHCPAYPPLRLRRLIRKENIFVKLSKLDFECDFANAYRRPWVWRLWGVRASVTTISALSGIGWLRDLAMLKRGDAVYHDIDNSTLVARGYNIEIIEPERAGENLLSIMNSSDFTLFEFFLTDIAGHSRDMGYAGSVLHKLDEFLGTVLDNIPDRTLMVISSDHGNLEDITTKSHTNNSVPGLFMGDKAFLRNKRNKLSSIVDITPTIIEYFTTGD</sequence>
<dbReference type="InterPro" id="IPR006124">
    <property type="entry name" value="Metalloenzyme"/>
</dbReference>
<dbReference type="InterPro" id="IPR010045">
    <property type="entry name" value="DeoB"/>
</dbReference>
<dbReference type="GO" id="GO:0009117">
    <property type="term" value="P:nucleotide metabolic process"/>
    <property type="evidence" value="ECO:0007669"/>
    <property type="project" value="InterPro"/>
</dbReference>
<evidence type="ECO:0000256" key="2">
    <source>
        <dbReference type="ARBA" id="ARBA00022723"/>
    </source>
</evidence>
<dbReference type="Gene3D" id="3.40.720.10">
    <property type="entry name" value="Alkaline Phosphatase, subunit A"/>
    <property type="match status" value="1"/>
</dbReference>
<evidence type="ECO:0000313" key="5">
    <source>
        <dbReference type="EMBL" id="OQX90339.1"/>
    </source>
</evidence>
<dbReference type="PANTHER" id="PTHR21110">
    <property type="entry name" value="PHOSPHOPENTOMUTASE"/>
    <property type="match status" value="1"/>
</dbReference>
<comment type="caution">
    <text evidence="5">The sequence shown here is derived from an EMBL/GenBank/DDBJ whole genome shotgun (WGS) entry which is preliminary data.</text>
</comment>
<dbReference type="SUPFAM" id="SSF53649">
    <property type="entry name" value="Alkaline phosphatase-like"/>
    <property type="match status" value="1"/>
</dbReference>
<evidence type="ECO:0000256" key="1">
    <source>
        <dbReference type="ARBA" id="ARBA00010373"/>
    </source>
</evidence>
<dbReference type="EMBL" id="NATQ01000067">
    <property type="protein sequence ID" value="OQX90339.1"/>
    <property type="molecule type" value="Genomic_DNA"/>
</dbReference>
<evidence type="ECO:0000313" key="6">
    <source>
        <dbReference type="Proteomes" id="UP000192611"/>
    </source>
</evidence>
<dbReference type="GO" id="GO:0008973">
    <property type="term" value="F:phosphopentomutase activity"/>
    <property type="evidence" value="ECO:0007669"/>
    <property type="project" value="InterPro"/>
</dbReference>
<dbReference type="GO" id="GO:0043094">
    <property type="term" value="P:metabolic compound salvage"/>
    <property type="evidence" value="ECO:0007669"/>
    <property type="project" value="InterPro"/>
</dbReference>
<gene>
    <name evidence="5" type="ORF">B6D57_03665</name>
</gene>
<dbReference type="InterPro" id="IPR017850">
    <property type="entry name" value="Alkaline_phosphatase_core_sf"/>
</dbReference>
<keyword evidence="2" id="KW-0479">Metal-binding</keyword>
<dbReference type="Proteomes" id="UP000192611">
    <property type="component" value="Unassembled WGS sequence"/>
</dbReference>
<proteinExistence type="inferred from homology"/>
<comment type="similarity">
    <text evidence="1">Belongs to the phosphopentomutase family.</text>
</comment>